<proteinExistence type="predicted"/>
<dbReference type="Proteomes" id="UP001161017">
    <property type="component" value="Unassembled WGS sequence"/>
</dbReference>
<gene>
    <name evidence="2" type="ORF">OHK93_008741</name>
</gene>
<accession>A0AA43QN03</accession>
<organism evidence="2 3">
    <name type="scientific">Ramalina farinacea</name>
    <dbReference type="NCBI Taxonomy" id="258253"/>
    <lineage>
        <taxon>Eukaryota</taxon>
        <taxon>Fungi</taxon>
        <taxon>Dikarya</taxon>
        <taxon>Ascomycota</taxon>
        <taxon>Pezizomycotina</taxon>
        <taxon>Lecanoromycetes</taxon>
        <taxon>OSLEUM clade</taxon>
        <taxon>Lecanoromycetidae</taxon>
        <taxon>Lecanorales</taxon>
        <taxon>Lecanorineae</taxon>
        <taxon>Ramalinaceae</taxon>
        <taxon>Ramalina</taxon>
    </lineage>
</organism>
<dbReference type="AlphaFoldDB" id="A0AA43QN03"/>
<comment type="caution">
    <text evidence="2">The sequence shown here is derived from an EMBL/GenBank/DDBJ whole genome shotgun (WGS) entry which is preliminary data.</text>
</comment>
<keyword evidence="1" id="KW-0812">Transmembrane</keyword>
<evidence type="ECO:0000256" key="1">
    <source>
        <dbReference type="SAM" id="Phobius"/>
    </source>
</evidence>
<evidence type="ECO:0000313" key="3">
    <source>
        <dbReference type="Proteomes" id="UP001161017"/>
    </source>
</evidence>
<keyword evidence="3" id="KW-1185">Reference proteome</keyword>
<dbReference type="EMBL" id="JAPUFD010000009">
    <property type="protein sequence ID" value="MDI1489462.1"/>
    <property type="molecule type" value="Genomic_DNA"/>
</dbReference>
<keyword evidence="1" id="KW-1133">Transmembrane helix</keyword>
<name>A0AA43QN03_9LECA</name>
<keyword evidence="1" id="KW-0472">Membrane</keyword>
<sequence>MVKNPNEPKGAYHPGPGTAHEVGVMIGFMAAFVLITVAYLMLWRLGNSKGEAKERLRREDLQEKLHRPRNTRVFAVHDMDRPVDRDSVSQGF</sequence>
<evidence type="ECO:0000313" key="2">
    <source>
        <dbReference type="EMBL" id="MDI1489462.1"/>
    </source>
</evidence>
<feature type="transmembrane region" description="Helical" evidence="1">
    <location>
        <begin position="22"/>
        <end position="43"/>
    </location>
</feature>
<protein>
    <submittedName>
        <fullName evidence="2">Uncharacterized protein</fullName>
    </submittedName>
</protein>
<reference evidence="2" key="1">
    <citation type="journal article" date="2023" name="Genome Biol. Evol.">
        <title>First Whole Genome Sequence and Flow Cytometry Genome Size Data for the Lichen-Forming Fungus Ramalina farinacea (Ascomycota).</title>
        <authorList>
            <person name="Llewellyn T."/>
            <person name="Mian S."/>
            <person name="Hill R."/>
            <person name="Leitch I.J."/>
            <person name="Gaya E."/>
        </authorList>
    </citation>
    <scope>NUCLEOTIDE SEQUENCE</scope>
    <source>
        <strain evidence="2">LIQ254RAFAR</strain>
    </source>
</reference>